<evidence type="ECO:0000313" key="2">
    <source>
        <dbReference type="EMBL" id="EKD24745.1"/>
    </source>
</evidence>
<name>K1X3V0_9BACT</name>
<dbReference type="SUPFAM" id="SSF55797">
    <property type="entry name" value="PR-1-like"/>
    <property type="match status" value="1"/>
</dbReference>
<dbReference type="Gene3D" id="3.40.33.10">
    <property type="entry name" value="CAP"/>
    <property type="match status" value="1"/>
</dbReference>
<organism evidence="2">
    <name type="scientific">uncultured bacterium</name>
    <name type="common">gcode 4</name>
    <dbReference type="NCBI Taxonomy" id="1234023"/>
    <lineage>
        <taxon>Bacteria</taxon>
        <taxon>environmental samples</taxon>
    </lineage>
</organism>
<evidence type="ECO:0000259" key="1">
    <source>
        <dbReference type="Pfam" id="PF00188"/>
    </source>
</evidence>
<dbReference type="InterPro" id="IPR014044">
    <property type="entry name" value="CAP_dom"/>
</dbReference>
<dbReference type="EMBL" id="AMFJ01036173">
    <property type="protein sequence ID" value="EKD24745.1"/>
    <property type="molecule type" value="Genomic_DNA"/>
</dbReference>
<reference evidence="2" key="1">
    <citation type="journal article" date="2012" name="Science">
        <title>Fermentation, hydrogen, and sulfur metabolism in multiple uncultivated bacterial phyla.</title>
        <authorList>
            <person name="Wrighton K.C."/>
            <person name="Thomas B.C."/>
            <person name="Sharon I."/>
            <person name="Miller C.S."/>
            <person name="Castelle C.J."/>
            <person name="VerBerkmoes N.C."/>
            <person name="Wilkins M.J."/>
            <person name="Hettich R.L."/>
            <person name="Lipton M.S."/>
            <person name="Williams K.H."/>
            <person name="Long P.E."/>
            <person name="Banfield J.F."/>
        </authorList>
    </citation>
    <scope>NUCLEOTIDE SEQUENCE [LARGE SCALE GENOMIC DNA]</scope>
</reference>
<comment type="caution">
    <text evidence="2">The sequence shown here is derived from an EMBL/GenBank/DDBJ whole genome shotgun (WGS) entry which is preliminary data.</text>
</comment>
<gene>
    <name evidence="2" type="ORF">ACD_80C00166G0006</name>
</gene>
<sequence length="219" mass="26110">MHKKNTPISKNSHKPSSSRLAKFAITTSIIANILTNNPSFWQDTKQQTQQQTKTEIIDATTYDYHKLLHTDISTLSPEIIKKVMLDRINEIRKEKKIKPLKYDKRLESLAYEFVEEKNWTERWKDPYCHFDKDGNWIYERTEKKWLINKIRIISIDGEVVSLWENLVTTYGSVYDMLESLMASTKWHKERILSSHQNKVWFGYKTWSTIFVQIFAQMID</sequence>
<protein>
    <recommendedName>
        <fullName evidence="1">SCP domain-containing protein</fullName>
    </recommendedName>
</protein>
<dbReference type="Pfam" id="PF00188">
    <property type="entry name" value="CAP"/>
    <property type="match status" value="1"/>
</dbReference>
<dbReference type="AlphaFoldDB" id="K1X3V0"/>
<feature type="domain" description="SCP" evidence="1">
    <location>
        <begin position="85"/>
        <end position="192"/>
    </location>
</feature>
<proteinExistence type="predicted"/>
<dbReference type="InterPro" id="IPR035940">
    <property type="entry name" value="CAP_sf"/>
</dbReference>
<accession>K1X3V0</accession>